<dbReference type="InterPro" id="IPR026039">
    <property type="entry name" value="YfgM"/>
</dbReference>
<evidence type="ECO:0000313" key="10">
    <source>
        <dbReference type="EMBL" id="RVU38785.1"/>
    </source>
</evidence>
<organism evidence="10 11">
    <name type="scientific">Hwanghaeella grinnelliae</name>
    <dbReference type="NCBI Taxonomy" id="2500179"/>
    <lineage>
        <taxon>Bacteria</taxon>
        <taxon>Pseudomonadati</taxon>
        <taxon>Pseudomonadota</taxon>
        <taxon>Alphaproteobacteria</taxon>
        <taxon>Rhodospirillales</taxon>
        <taxon>Rhodospirillaceae</taxon>
        <taxon>Hwanghaeella</taxon>
    </lineage>
</organism>
<evidence type="ECO:0000259" key="9">
    <source>
        <dbReference type="Pfam" id="PF09976"/>
    </source>
</evidence>
<keyword evidence="3" id="KW-0812">Transmembrane</keyword>
<dbReference type="Pfam" id="PF09976">
    <property type="entry name" value="TPR_21"/>
    <property type="match status" value="1"/>
</dbReference>
<dbReference type="InterPro" id="IPR011990">
    <property type="entry name" value="TPR-like_helical_dom_sf"/>
</dbReference>
<proteinExistence type="inferred from homology"/>
<protein>
    <recommendedName>
        <fullName evidence="8">Ancillary SecYEG translocon subunit</fullName>
    </recommendedName>
</protein>
<name>A0A3S2ZBH8_9PROT</name>
<dbReference type="PANTHER" id="PTHR38035">
    <property type="entry name" value="UPF0070 PROTEIN YFGM"/>
    <property type="match status" value="1"/>
</dbReference>
<evidence type="ECO:0000256" key="4">
    <source>
        <dbReference type="ARBA" id="ARBA00022989"/>
    </source>
</evidence>
<comment type="subcellular location">
    <subcellularLocation>
        <location evidence="1">Cell membrane</location>
        <topology evidence="1">Single-pass type II membrane protein</topology>
    </subcellularLocation>
</comment>
<keyword evidence="4" id="KW-1133">Transmembrane helix</keyword>
<gene>
    <name evidence="10" type="ORF">EOI86_05820</name>
</gene>
<evidence type="ECO:0000313" key="11">
    <source>
        <dbReference type="Proteomes" id="UP000287447"/>
    </source>
</evidence>
<evidence type="ECO:0000256" key="3">
    <source>
        <dbReference type="ARBA" id="ARBA00022692"/>
    </source>
</evidence>
<comment type="similarity">
    <text evidence="7">Belongs to the YfgM family.</text>
</comment>
<dbReference type="Gene3D" id="1.25.40.10">
    <property type="entry name" value="Tetratricopeptide repeat domain"/>
    <property type="match status" value="1"/>
</dbReference>
<evidence type="ECO:0000256" key="6">
    <source>
        <dbReference type="ARBA" id="ARBA00023186"/>
    </source>
</evidence>
<evidence type="ECO:0000256" key="1">
    <source>
        <dbReference type="ARBA" id="ARBA00004401"/>
    </source>
</evidence>
<dbReference type="AlphaFoldDB" id="A0A3S2ZBH8"/>
<evidence type="ECO:0000256" key="2">
    <source>
        <dbReference type="ARBA" id="ARBA00022475"/>
    </source>
</evidence>
<comment type="caution">
    <text evidence="10">The sequence shown here is derived from an EMBL/GenBank/DDBJ whole genome shotgun (WGS) entry which is preliminary data.</text>
</comment>
<dbReference type="EMBL" id="SADE01000001">
    <property type="protein sequence ID" value="RVU38785.1"/>
    <property type="molecule type" value="Genomic_DNA"/>
</dbReference>
<feature type="domain" description="Ancillary SecYEG translocon subunit/Cell division coordinator CpoB TPR" evidence="9">
    <location>
        <begin position="23"/>
        <end position="204"/>
    </location>
</feature>
<reference evidence="11" key="1">
    <citation type="submission" date="2019-01" db="EMBL/GenBank/DDBJ databases">
        <title>Gri0909 isolated from a small marine red alga.</title>
        <authorList>
            <person name="Kim J."/>
            <person name="Jeong S.E."/>
            <person name="Jeon C.O."/>
        </authorList>
    </citation>
    <scope>NUCLEOTIDE SEQUENCE [LARGE SCALE GENOMIC DNA]</scope>
    <source>
        <strain evidence="11">Gri0909</strain>
    </source>
</reference>
<dbReference type="GO" id="GO:0005886">
    <property type="term" value="C:plasma membrane"/>
    <property type="evidence" value="ECO:0007669"/>
    <property type="project" value="UniProtKB-SubCell"/>
</dbReference>
<accession>A0A3S2ZBH8</accession>
<dbReference type="Proteomes" id="UP000287447">
    <property type="component" value="Unassembled WGS sequence"/>
</dbReference>
<dbReference type="PANTHER" id="PTHR38035:SF1">
    <property type="entry name" value="ANCILLARY SECYEG TRANSLOCON SUBUNIT"/>
    <property type="match status" value="1"/>
</dbReference>
<keyword evidence="5" id="KW-0472">Membrane</keyword>
<evidence type="ECO:0000256" key="7">
    <source>
        <dbReference type="ARBA" id="ARBA00024197"/>
    </source>
</evidence>
<dbReference type="GO" id="GO:0044877">
    <property type="term" value="F:protein-containing complex binding"/>
    <property type="evidence" value="ECO:0007669"/>
    <property type="project" value="InterPro"/>
</dbReference>
<keyword evidence="2" id="KW-1003">Cell membrane</keyword>
<sequence>MRGHSVSEIFREIDEELRQDKLKEQWAKYGRYVVVVAVLVVGGVGGYKGWQYYELQQREKAAAMYAEAIDLAGQKNLSEAAARLGQLADVGGTGYRIVGTLQQAALLVQAGDHQNAAVIYEKLAADTSIPEYYQELALILMAMQQADDADPQALIDRISPLAADGKPWRNTARELMASLYLRLNDTGAARKELAAVADDLDAPATARARAAELLQTLPE</sequence>
<keyword evidence="11" id="KW-1185">Reference proteome</keyword>
<dbReference type="InterPro" id="IPR018704">
    <property type="entry name" value="SecYEG/CpoB_TPR"/>
</dbReference>
<evidence type="ECO:0000256" key="8">
    <source>
        <dbReference type="ARBA" id="ARBA00024235"/>
    </source>
</evidence>
<keyword evidence="6" id="KW-0143">Chaperone</keyword>
<evidence type="ECO:0000256" key="5">
    <source>
        <dbReference type="ARBA" id="ARBA00023136"/>
    </source>
</evidence>